<dbReference type="Proteomes" id="UP000829291">
    <property type="component" value="Chromosome 1"/>
</dbReference>
<name>A0A6J0C305_NEOLC</name>
<sequence length="155" mass="17704">MSEIVISECTSTTKSPNELAPIANSSVRDRWWSPAIRKVTQKSYICDLYVKMRKRLNKVNRVSRSFLPPAKIQIEVDDDPGGVITESYVKKFSLIKSIFDVRDNENLEDKPSVHEINAWAVRLDAEAAHSTLLDMTEDVKNAQHQESETTMKYAF</sequence>
<keyword evidence="1" id="KW-1185">Reference proteome</keyword>
<accession>A0A6J0C305</accession>
<dbReference type="OrthoDB" id="7675659at2759"/>
<evidence type="ECO:0000313" key="1">
    <source>
        <dbReference type="Proteomes" id="UP000829291"/>
    </source>
</evidence>
<dbReference type="AlphaFoldDB" id="A0A6J0C305"/>
<proteinExistence type="predicted"/>
<dbReference type="GeneID" id="107225074"/>
<dbReference type="RefSeq" id="XP_015520878.1">
    <property type="nucleotide sequence ID" value="XM_015665392.2"/>
</dbReference>
<protein>
    <submittedName>
        <fullName evidence="2">Uncharacterized protein LOC107225074</fullName>
    </submittedName>
</protein>
<organism evidence="2">
    <name type="scientific">Neodiprion lecontei</name>
    <name type="common">Redheaded pine sawfly</name>
    <dbReference type="NCBI Taxonomy" id="441921"/>
    <lineage>
        <taxon>Eukaryota</taxon>
        <taxon>Metazoa</taxon>
        <taxon>Ecdysozoa</taxon>
        <taxon>Arthropoda</taxon>
        <taxon>Hexapoda</taxon>
        <taxon>Insecta</taxon>
        <taxon>Pterygota</taxon>
        <taxon>Neoptera</taxon>
        <taxon>Endopterygota</taxon>
        <taxon>Hymenoptera</taxon>
        <taxon>Tenthredinoidea</taxon>
        <taxon>Diprionidae</taxon>
        <taxon>Diprioninae</taxon>
        <taxon>Neodiprion</taxon>
    </lineage>
</organism>
<dbReference type="KEGG" id="nlo:107225074"/>
<evidence type="ECO:0000313" key="2">
    <source>
        <dbReference type="RefSeq" id="XP_015520878.1"/>
    </source>
</evidence>
<dbReference type="InParanoid" id="A0A6J0C305"/>
<reference evidence="2" key="1">
    <citation type="submission" date="2025-08" db="UniProtKB">
        <authorList>
            <consortium name="RefSeq"/>
        </authorList>
    </citation>
    <scope>IDENTIFICATION</scope>
    <source>
        <tissue evidence="2">Thorax and Abdomen</tissue>
    </source>
</reference>
<gene>
    <name evidence="2" type="primary">LOC107225074</name>
</gene>